<dbReference type="PANTHER" id="PTHR34699">
    <property type="match status" value="1"/>
</dbReference>
<comment type="cofactor">
    <cofactor evidence="2">
        <name>Mg(2+)</name>
        <dbReference type="ChEBI" id="CHEBI:18420"/>
    </cofactor>
</comment>
<evidence type="ECO:0000256" key="7">
    <source>
        <dbReference type="ARBA" id="ARBA00023080"/>
    </source>
</evidence>
<evidence type="ECO:0000256" key="5">
    <source>
        <dbReference type="ARBA" id="ARBA00022801"/>
    </source>
</evidence>
<feature type="compositionally biased region" description="Low complexity" evidence="12">
    <location>
        <begin position="831"/>
        <end position="841"/>
    </location>
</feature>
<keyword evidence="7" id="KW-0546">Nucleotide metabolism</keyword>
<evidence type="ECO:0000256" key="9">
    <source>
        <dbReference type="ARBA" id="ARBA00038901"/>
    </source>
</evidence>
<dbReference type="EC" id="3.6.1.73" evidence="9"/>
<dbReference type="GO" id="GO:0046872">
    <property type="term" value="F:metal ion binding"/>
    <property type="evidence" value="ECO:0007669"/>
    <property type="project" value="UniProtKB-KW"/>
</dbReference>
<evidence type="ECO:0000259" key="14">
    <source>
        <dbReference type="Pfam" id="PF01931"/>
    </source>
</evidence>
<dbReference type="Proteomes" id="UP000002729">
    <property type="component" value="Unassembled WGS sequence"/>
</dbReference>
<keyword evidence="8" id="KW-0464">Manganese</keyword>
<dbReference type="OrthoDB" id="2016523at2759"/>
<feature type="domain" description="Non-canonical purine NTP phosphatase/PRRC1" evidence="14">
    <location>
        <begin position="453"/>
        <end position="622"/>
    </location>
</feature>
<dbReference type="GO" id="GO:0006772">
    <property type="term" value="P:thiamine metabolic process"/>
    <property type="evidence" value="ECO:0007669"/>
    <property type="project" value="TreeGrafter"/>
</dbReference>
<comment type="catalytic activity">
    <reaction evidence="10">
        <text>ITP + H2O = IDP + phosphate + H(+)</text>
        <dbReference type="Rhea" id="RHEA:28330"/>
        <dbReference type="ChEBI" id="CHEBI:15377"/>
        <dbReference type="ChEBI" id="CHEBI:15378"/>
        <dbReference type="ChEBI" id="CHEBI:43474"/>
        <dbReference type="ChEBI" id="CHEBI:58280"/>
        <dbReference type="ChEBI" id="CHEBI:61402"/>
        <dbReference type="EC" id="3.6.1.73"/>
    </reaction>
</comment>
<dbReference type="EMBL" id="GL833120">
    <property type="protein sequence ID" value="EGB12984.1"/>
    <property type="molecule type" value="Genomic_DNA"/>
</dbReference>
<evidence type="ECO:0000256" key="10">
    <source>
        <dbReference type="ARBA" id="ARBA00048174"/>
    </source>
</evidence>
<dbReference type="GO" id="GO:0103023">
    <property type="term" value="F:ITPase activity"/>
    <property type="evidence" value="ECO:0007669"/>
    <property type="project" value="UniProtKB-EC"/>
</dbReference>
<evidence type="ECO:0000256" key="13">
    <source>
        <dbReference type="SAM" id="SignalP"/>
    </source>
</evidence>
<evidence type="ECO:0000256" key="1">
    <source>
        <dbReference type="ARBA" id="ARBA00001936"/>
    </source>
</evidence>
<feature type="signal peptide" evidence="13">
    <location>
        <begin position="1"/>
        <end position="17"/>
    </location>
</feature>
<dbReference type="InParanoid" id="F0XWC9"/>
<sequence length="1122" mass="119703">MVQCWWCVAWAVSSAAAADYGVCWTRNGVVSLNATALEGKLAGVWLSATLLRRGDPALRTCLVTDAPAALARRALDATSARAGEAPGLIGLVVAARAWSVRSGRGGRHDDARWASARSALSRVAPSDALARFESRAARLLSFLAPPFDTTLFVDDDTAFCGAGVGAFLGALHASEDLRRVDVFLTKEKETHGDARGPERALGASPRCAPACSRTTAAAMAPRDAAACVVCRMAAAMTPGRGACPGLDAQAGAMVARRTNGTRAFVGDWLDGFLKYHLYHPGWHGDAIDPSTKHPDRVAGREFGRDQPPLDKLLAAACAAGAARRAWTLGKLPAALNVRKANAQPVLVWGKHVTLHTKQLTTNARPVESRGLSLAADACRVATADAAWRLLAMPESTASRNLAQLPCTATADGLLGAAPYGTAEKGARLVWNMAAEVADLLRERRGGRCVWDGTNPVKVASVKAAFAKSFGAAVVTSSHDVASGVSDQPYGDLETRTGALERAAAALRADADADYAVGLEGGVVDAAQGGLESVAWMAVTRRRDGRRNVARTASFLLPPRVTRLLRGEEPGYDKMELGDADDVVFSDVGSKRKGGAIAKVTHGALDRSGYYEHALICALVPFLHDATGLYDDAEPATVRKKRRSSAAASPAKKPKREAYVAASAWPEVGEPCRFLSGSTWFDGFVVERNAEGGVDMKFADKKYKGYRERYVASDDPADFIRVKGACLSPTPHLGPKSDDECDDEDQAAAAPAAADDGKCAVIKDADHASGVGRCGAMVKVSPTWVFMVVAFAALVVVHHSNTHVGLLDARERRHAEEVKRLRAMIDHAQRSADAGGAPVAPADAPPPAPAAAGDAAARCATAAPGARKAWLAVGLPTVPRADDADYLLQTLASFAAEVPRDASDPAHGSVVVFVVNTHGPGHKRFDEASRLYERDAQFRFSAAAEAAPPNEKRDSGSANRPGWRVRKQTRDIVSVLRAAEGAAAYFLFAEDDMKLCGHGLFAAEYVVRRAERAYPNFMAARRPPDHLVVEWFAGETEESRGYRGDRQHLGFRWNFFDHIGARSTLRAQTSGKMPACYEELLAPVVFPVEAYHPKRCPNHDFTPCGNLRTPALDFGAMRRFRAR</sequence>
<feature type="chain" id="PRO_5003262476" description="inosine/xanthosine triphosphatase" evidence="13">
    <location>
        <begin position="18"/>
        <end position="1122"/>
    </location>
</feature>
<evidence type="ECO:0000313" key="16">
    <source>
        <dbReference type="Proteomes" id="UP000002729"/>
    </source>
</evidence>
<name>F0XWC9_AURAN</name>
<dbReference type="PANTHER" id="PTHR34699:SF2">
    <property type="entry name" value="NON-CANONICAL PURINE NTP PHOSPHATASE_PRRC1 DOMAIN-CONTAINING PROTEIN"/>
    <property type="match status" value="1"/>
</dbReference>
<proteinExistence type="predicted"/>
<dbReference type="GO" id="GO:0009117">
    <property type="term" value="P:nucleotide metabolic process"/>
    <property type="evidence" value="ECO:0007669"/>
    <property type="project" value="UniProtKB-KW"/>
</dbReference>
<dbReference type="FunFam" id="3.90.950.10:FF:000002">
    <property type="entry name" value="Inosine/xanthosine triphosphatase"/>
    <property type="match status" value="1"/>
</dbReference>
<keyword evidence="4" id="KW-0547">Nucleotide-binding</keyword>
<reference evidence="15 16" key="1">
    <citation type="journal article" date="2011" name="Proc. Natl. Acad. Sci. U.S.A.">
        <title>Niche of harmful alga Aureococcus anophagefferens revealed through ecogenomics.</title>
        <authorList>
            <person name="Gobler C.J."/>
            <person name="Berry D.L."/>
            <person name="Dyhrman S.T."/>
            <person name="Wilhelm S.W."/>
            <person name="Salamov A."/>
            <person name="Lobanov A.V."/>
            <person name="Zhang Y."/>
            <person name="Collier J.L."/>
            <person name="Wurch L.L."/>
            <person name="Kustka A.B."/>
            <person name="Dill B.D."/>
            <person name="Shah M."/>
            <person name="VerBerkmoes N.C."/>
            <person name="Kuo A."/>
            <person name="Terry A."/>
            <person name="Pangilinan J."/>
            <person name="Lindquist E.A."/>
            <person name="Lucas S."/>
            <person name="Paulsen I.T."/>
            <person name="Hattenrath-Lehmann T.K."/>
            <person name="Talmage S.C."/>
            <person name="Walker E.A."/>
            <person name="Koch F."/>
            <person name="Burson A.M."/>
            <person name="Marcoval M.A."/>
            <person name="Tang Y.Z."/>
            <person name="Lecleir G.R."/>
            <person name="Coyne K.J."/>
            <person name="Berg G.M."/>
            <person name="Bertrand E.M."/>
            <person name="Saito M.A."/>
            <person name="Gladyshev V.N."/>
            <person name="Grigoriev I.V."/>
        </authorList>
    </citation>
    <scope>NUCLEOTIDE SEQUENCE [LARGE SCALE GENOMIC DNA]</scope>
    <source>
        <strain evidence="16">CCMP 1984</strain>
    </source>
</reference>
<organism evidence="16">
    <name type="scientific">Aureococcus anophagefferens</name>
    <name type="common">Harmful bloom alga</name>
    <dbReference type="NCBI Taxonomy" id="44056"/>
    <lineage>
        <taxon>Eukaryota</taxon>
        <taxon>Sar</taxon>
        <taxon>Stramenopiles</taxon>
        <taxon>Ochrophyta</taxon>
        <taxon>Pelagophyceae</taxon>
        <taxon>Pelagomonadales</taxon>
        <taxon>Pelagomonadaceae</taxon>
        <taxon>Aureococcus</taxon>
    </lineage>
</organism>
<keyword evidence="3" id="KW-0479">Metal-binding</keyword>
<evidence type="ECO:0000256" key="4">
    <source>
        <dbReference type="ARBA" id="ARBA00022741"/>
    </source>
</evidence>
<gene>
    <name evidence="15" type="ORF">AURANDRAFT_60796</name>
</gene>
<protein>
    <recommendedName>
        <fullName evidence="9">inosine/xanthosine triphosphatase</fullName>
        <ecNumber evidence="9">3.6.1.73</ecNumber>
    </recommendedName>
</protein>
<dbReference type="InterPro" id="IPR050299">
    <property type="entry name" value="YjjX_NTPase"/>
</dbReference>
<dbReference type="AlphaFoldDB" id="F0XWC9"/>
<evidence type="ECO:0000313" key="15">
    <source>
        <dbReference type="EMBL" id="EGB12984.1"/>
    </source>
</evidence>
<keyword evidence="5" id="KW-0378">Hydrolase</keyword>
<dbReference type="GO" id="GO:0000166">
    <property type="term" value="F:nucleotide binding"/>
    <property type="evidence" value="ECO:0007669"/>
    <property type="project" value="UniProtKB-KW"/>
</dbReference>
<evidence type="ECO:0000256" key="2">
    <source>
        <dbReference type="ARBA" id="ARBA00001946"/>
    </source>
</evidence>
<feature type="region of interest" description="Disordered" evidence="12">
    <location>
        <begin position="942"/>
        <end position="962"/>
    </location>
</feature>
<evidence type="ECO:0000256" key="3">
    <source>
        <dbReference type="ARBA" id="ARBA00022723"/>
    </source>
</evidence>
<evidence type="ECO:0000256" key="12">
    <source>
        <dbReference type="SAM" id="MobiDB-lite"/>
    </source>
</evidence>
<dbReference type="InterPro" id="IPR026533">
    <property type="entry name" value="NTPase/PRRC1"/>
</dbReference>
<dbReference type="Gene3D" id="3.90.950.10">
    <property type="match status" value="1"/>
</dbReference>
<dbReference type="GeneID" id="20223171"/>
<dbReference type="InterPro" id="IPR029001">
    <property type="entry name" value="ITPase-like_fam"/>
</dbReference>
<evidence type="ECO:0000256" key="8">
    <source>
        <dbReference type="ARBA" id="ARBA00023211"/>
    </source>
</evidence>
<accession>F0XWC9</accession>
<keyword evidence="6" id="KW-0460">Magnesium</keyword>
<keyword evidence="16" id="KW-1185">Reference proteome</keyword>
<dbReference type="RefSeq" id="XP_009032597.1">
    <property type="nucleotide sequence ID" value="XM_009034349.1"/>
</dbReference>
<evidence type="ECO:0000256" key="6">
    <source>
        <dbReference type="ARBA" id="ARBA00022842"/>
    </source>
</evidence>
<evidence type="ECO:0000256" key="11">
    <source>
        <dbReference type="ARBA" id="ARBA00048781"/>
    </source>
</evidence>
<keyword evidence="13" id="KW-0732">Signal</keyword>
<dbReference type="Pfam" id="PF01931">
    <property type="entry name" value="NTPase_I-T"/>
    <property type="match status" value="1"/>
</dbReference>
<dbReference type="KEGG" id="aaf:AURANDRAFT_60796"/>
<comment type="cofactor">
    <cofactor evidence="1">
        <name>Mn(2+)</name>
        <dbReference type="ChEBI" id="CHEBI:29035"/>
    </cofactor>
</comment>
<feature type="region of interest" description="Disordered" evidence="12">
    <location>
        <begin position="829"/>
        <end position="850"/>
    </location>
</feature>
<comment type="catalytic activity">
    <reaction evidence="11">
        <text>XTP + H2O = XDP + phosphate + H(+)</text>
        <dbReference type="Rhea" id="RHEA:28406"/>
        <dbReference type="ChEBI" id="CHEBI:15377"/>
        <dbReference type="ChEBI" id="CHEBI:15378"/>
        <dbReference type="ChEBI" id="CHEBI:43474"/>
        <dbReference type="ChEBI" id="CHEBI:59884"/>
        <dbReference type="ChEBI" id="CHEBI:61314"/>
        <dbReference type="EC" id="3.6.1.73"/>
    </reaction>
</comment>
<dbReference type="eggNOG" id="ENOG502S024">
    <property type="taxonomic scope" value="Eukaryota"/>
</dbReference>
<dbReference type="SUPFAM" id="SSF52972">
    <property type="entry name" value="ITPase-like"/>
    <property type="match status" value="1"/>
</dbReference>